<dbReference type="PROSITE" id="PS01228">
    <property type="entry name" value="COF_1"/>
    <property type="match status" value="1"/>
</dbReference>
<dbReference type="Gene3D" id="1.10.150.240">
    <property type="entry name" value="Putative phosphatase, domain 2"/>
    <property type="match status" value="1"/>
</dbReference>
<dbReference type="InterPro" id="IPR036412">
    <property type="entry name" value="HAD-like_sf"/>
</dbReference>
<dbReference type="InterPro" id="IPR051806">
    <property type="entry name" value="HAD-like_SPP"/>
</dbReference>
<dbReference type="SFLD" id="SFLDG01129">
    <property type="entry name" value="C1.5:_HAD__Beta-PGM__Phosphata"/>
    <property type="match status" value="1"/>
</dbReference>
<dbReference type="PANTHER" id="PTHR43481">
    <property type="entry name" value="FRUCTOSE-1-PHOSPHATE PHOSPHATASE"/>
    <property type="match status" value="1"/>
</dbReference>
<organism evidence="1 2">
    <name type="scientific">Aminobacter aminovorans</name>
    <name type="common">Chelatobacter heintzii</name>
    <dbReference type="NCBI Taxonomy" id="83263"/>
    <lineage>
        <taxon>Bacteria</taxon>
        <taxon>Pseudomonadati</taxon>
        <taxon>Pseudomonadota</taxon>
        <taxon>Alphaproteobacteria</taxon>
        <taxon>Hyphomicrobiales</taxon>
        <taxon>Phyllobacteriaceae</taxon>
        <taxon>Aminobacter</taxon>
    </lineage>
</organism>
<sequence>MTPPFSDRGFGAFMFDMDGTILSSIASTERVWTAWAIKHGLDVESFLPTIHGVRAYETIRRLNLPGVDVMTEVEVLTQAEFDDIEGIEPILGAAHFLNALPVERWAIVTSAPRRLALRRLEAAGLPVPPIMVTGEDVANGKPAPDCFLLGAQRLGHKAEDCLVFEDAPAGIRAAEAAGAQVLVITATHNHAGDTPHPSVPGYGALMPRLDDTSRLTLARLVALQDAGA</sequence>
<dbReference type="InterPro" id="IPR023198">
    <property type="entry name" value="PGP-like_dom2"/>
</dbReference>
<dbReference type="SFLD" id="SFLDS00003">
    <property type="entry name" value="Haloacid_Dehalogenase"/>
    <property type="match status" value="1"/>
</dbReference>
<dbReference type="Pfam" id="PF00702">
    <property type="entry name" value="Hydrolase"/>
    <property type="match status" value="1"/>
</dbReference>
<proteinExistence type="predicted"/>
<gene>
    <name evidence="1" type="primary">yfbT</name>
    <name evidence="1" type="ORF">NCTC10684_02694</name>
</gene>
<dbReference type="PANTHER" id="PTHR43481:SF4">
    <property type="entry name" value="GLYCEROL-1-PHOSPHATE PHOSPHOHYDROLASE 1-RELATED"/>
    <property type="match status" value="1"/>
</dbReference>
<protein>
    <submittedName>
        <fullName evidence="1">Phosphatase YfbT</fullName>
        <ecNumber evidence="1">3.1.3.-</ecNumber>
    </submittedName>
</protein>
<dbReference type="GO" id="GO:0050308">
    <property type="term" value="F:sugar-phosphatase activity"/>
    <property type="evidence" value="ECO:0007669"/>
    <property type="project" value="TreeGrafter"/>
</dbReference>
<evidence type="ECO:0000313" key="2">
    <source>
        <dbReference type="Proteomes" id="UP000254701"/>
    </source>
</evidence>
<keyword evidence="1" id="KW-0378">Hydrolase</keyword>
<dbReference type="EMBL" id="UFSM01000001">
    <property type="protein sequence ID" value="SUU89453.1"/>
    <property type="molecule type" value="Genomic_DNA"/>
</dbReference>
<accession>A0A380WKE2</accession>
<dbReference type="InterPro" id="IPR006439">
    <property type="entry name" value="HAD-SF_hydro_IA"/>
</dbReference>
<dbReference type="SUPFAM" id="SSF56784">
    <property type="entry name" value="HAD-like"/>
    <property type="match status" value="1"/>
</dbReference>
<dbReference type="OrthoDB" id="9800058at2"/>
<evidence type="ECO:0000313" key="1">
    <source>
        <dbReference type="EMBL" id="SUU89453.1"/>
    </source>
</evidence>
<dbReference type="AlphaFoldDB" id="A0A380WKE2"/>
<dbReference type="EC" id="3.1.3.-" evidence="1"/>
<dbReference type="RefSeq" id="WP_115731619.1">
    <property type="nucleotide sequence ID" value="NZ_BAAAVY010000002.1"/>
</dbReference>
<dbReference type="Gene3D" id="3.40.50.1000">
    <property type="entry name" value="HAD superfamily/HAD-like"/>
    <property type="match status" value="1"/>
</dbReference>
<dbReference type="InterPro" id="IPR023214">
    <property type="entry name" value="HAD_sf"/>
</dbReference>
<name>A0A380WKE2_AMIAI</name>
<dbReference type="Proteomes" id="UP000254701">
    <property type="component" value="Unassembled WGS sequence"/>
</dbReference>
<dbReference type="NCBIfam" id="TIGR01509">
    <property type="entry name" value="HAD-SF-IA-v3"/>
    <property type="match status" value="1"/>
</dbReference>
<reference evidence="1 2" key="1">
    <citation type="submission" date="2018-06" db="EMBL/GenBank/DDBJ databases">
        <authorList>
            <consortium name="Pathogen Informatics"/>
            <person name="Doyle S."/>
        </authorList>
    </citation>
    <scope>NUCLEOTIDE SEQUENCE [LARGE SCALE GENOMIC DNA]</scope>
    <source>
        <strain evidence="1 2">NCTC10684</strain>
    </source>
</reference>